<reference evidence="10 11" key="1">
    <citation type="submission" date="2019-08" db="EMBL/GenBank/DDBJ databases">
        <title>Deep-cultivation of Planctomycetes and their phenomic and genomic characterization uncovers novel biology.</title>
        <authorList>
            <person name="Wiegand S."/>
            <person name="Jogler M."/>
            <person name="Boedeker C."/>
            <person name="Pinto D."/>
            <person name="Vollmers J."/>
            <person name="Rivas-Marin E."/>
            <person name="Kohn T."/>
            <person name="Peeters S.H."/>
            <person name="Heuer A."/>
            <person name="Rast P."/>
            <person name="Oberbeckmann S."/>
            <person name="Bunk B."/>
            <person name="Jeske O."/>
            <person name="Meyerdierks A."/>
            <person name="Storesund J.E."/>
            <person name="Kallscheuer N."/>
            <person name="Luecker S."/>
            <person name="Lage O.M."/>
            <person name="Pohl T."/>
            <person name="Merkel B.J."/>
            <person name="Hornburger P."/>
            <person name="Mueller R.-W."/>
            <person name="Bruemmer F."/>
            <person name="Labrenz M."/>
            <person name="Spormann A.M."/>
            <person name="Op den Camp H."/>
            <person name="Overmann J."/>
            <person name="Amann R."/>
            <person name="Jetten M.S.M."/>
            <person name="Mascher T."/>
            <person name="Medema M.H."/>
            <person name="Devos D.P."/>
            <person name="Kaster A.-K."/>
            <person name="Ovreas L."/>
            <person name="Rohde M."/>
            <person name="Galperin M.Y."/>
            <person name="Jogler C."/>
        </authorList>
    </citation>
    <scope>NUCLEOTIDE SEQUENCE [LARGE SCALE GENOMIC DNA]</scope>
    <source>
        <strain evidence="10 11">OJF2</strain>
    </source>
</reference>
<dbReference type="OrthoDB" id="6111975at2"/>
<feature type="transmembrane region" description="Helical" evidence="8">
    <location>
        <begin position="236"/>
        <end position="258"/>
    </location>
</feature>
<dbReference type="RefSeq" id="WP_148594552.1">
    <property type="nucleotide sequence ID" value="NZ_CP042997.1"/>
</dbReference>
<feature type="transmembrane region" description="Helical" evidence="8">
    <location>
        <begin position="197"/>
        <end position="216"/>
    </location>
</feature>
<dbReference type="Proteomes" id="UP000324233">
    <property type="component" value="Chromosome"/>
</dbReference>
<dbReference type="PROSITE" id="PS00108">
    <property type="entry name" value="PROTEIN_KINASE_ST"/>
    <property type="match status" value="1"/>
</dbReference>
<keyword evidence="8" id="KW-0472">Membrane</keyword>
<organism evidence="10 11">
    <name type="scientific">Aquisphaera giovannonii</name>
    <dbReference type="NCBI Taxonomy" id="406548"/>
    <lineage>
        <taxon>Bacteria</taxon>
        <taxon>Pseudomonadati</taxon>
        <taxon>Planctomycetota</taxon>
        <taxon>Planctomycetia</taxon>
        <taxon>Isosphaerales</taxon>
        <taxon>Isosphaeraceae</taxon>
        <taxon>Aquisphaera</taxon>
    </lineage>
</organism>
<feature type="transmembrane region" description="Helical" evidence="8">
    <location>
        <begin position="134"/>
        <end position="154"/>
    </location>
</feature>
<dbReference type="EMBL" id="CP042997">
    <property type="protein sequence ID" value="QEH34663.1"/>
    <property type="molecule type" value="Genomic_DNA"/>
</dbReference>
<dbReference type="InterPro" id="IPR008271">
    <property type="entry name" value="Ser/Thr_kinase_AS"/>
</dbReference>
<evidence type="ECO:0000259" key="9">
    <source>
        <dbReference type="PROSITE" id="PS50011"/>
    </source>
</evidence>
<evidence type="ECO:0000256" key="3">
    <source>
        <dbReference type="ARBA" id="ARBA00022679"/>
    </source>
</evidence>
<proteinExistence type="predicted"/>
<dbReference type="KEGG" id="agv:OJF2_32040"/>
<dbReference type="Gene3D" id="3.30.200.20">
    <property type="entry name" value="Phosphorylase Kinase, domain 1"/>
    <property type="match status" value="1"/>
</dbReference>
<dbReference type="GO" id="GO:0005524">
    <property type="term" value="F:ATP binding"/>
    <property type="evidence" value="ECO:0007669"/>
    <property type="project" value="UniProtKB-UniRule"/>
</dbReference>
<dbReference type="InterPro" id="IPR017441">
    <property type="entry name" value="Protein_kinase_ATP_BS"/>
</dbReference>
<feature type="binding site" evidence="7">
    <location>
        <position position="300"/>
    </location>
    <ligand>
        <name>ATP</name>
        <dbReference type="ChEBI" id="CHEBI:30616"/>
    </ligand>
</feature>
<keyword evidence="4 7" id="KW-0547">Nucleotide-binding</keyword>
<accession>A0A5B9W266</accession>
<feature type="domain" description="Protein kinase" evidence="9">
    <location>
        <begin position="271"/>
        <end position="536"/>
    </location>
</feature>
<dbReference type="InterPro" id="IPR011009">
    <property type="entry name" value="Kinase-like_dom_sf"/>
</dbReference>
<dbReference type="Pfam" id="PF00069">
    <property type="entry name" value="Pkinase"/>
    <property type="match status" value="1"/>
</dbReference>
<keyword evidence="11" id="KW-1185">Reference proteome</keyword>
<name>A0A5B9W266_9BACT</name>
<keyword evidence="8" id="KW-0812">Transmembrane</keyword>
<dbReference type="EC" id="2.7.11.1" evidence="1"/>
<dbReference type="CDD" id="cd14014">
    <property type="entry name" value="STKc_PknB_like"/>
    <property type="match status" value="1"/>
</dbReference>
<evidence type="ECO:0000256" key="7">
    <source>
        <dbReference type="PROSITE-ProRule" id="PRU10141"/>
    </source>
</evidence>
<feature type="transmembrane region" description="Helical" evidence="8">
    <location>
        <begin position="174"/>
        <end position="190"/>
    </location>
</feature>
<dbReference type="SMART" id="SM00220">
    <property type="entry name" value="S_TKc"/>
    <property type="match status" value="1"/>
</dbReference>
<dbReference type="GO" id="GO:0004674">
    <property type="term" value="F:protein serine/threonine kinase activity"/>
    <property type="evidence" value="ECO:0007669"/>
    <property type="project" value="UniProtKB-KW"/>
</dbReference>
<dbReference type="PANTHER" id="PTHR43289">
    <property type="entry name" value="MITOGEN-ACTIVATED PROTEIN KINASE KINASE KINASE 20-RELATED"/>
    <property type="match status" value="1"/>
</dbReference>
<dbReference type="PROSITE" id="PS50011">
    <property type="entry name" value="PROTEIN_KINASE_DOM"/>
    <property type="match status" value="1"/>
</dbReference>
<evidence type="ECO:0000256" key="5">
    <source>
        <dbReference type="ARBA" id="ARBA00022777"/>
    </source>
</evidence>
<keyword evidence="3 10" id="KW-0808">Transferase</keyword>
<evidence type="ECO:0000313" key="10">
    <source>
        <dbReference type="EMBL" id="QEH34663.1"/>
    </source>
</evidence>
<keyword evidence="2" id="KW-0723">Serine/threonine-protein kinase</keyword>
<keyword evidence="5 10" id="KW-0418">Kinase</keyword>
<keyword evidence="8" id="KW-1133">Transmembrane helix</keyword>
<evidence type="ECO:0000313" key="11">
    <source>
        <dbReference type="Proteomes" id="UP000324233"/>
    </source>
</evidence>
<feature type="transmembrane region" description="Helical" evidence="8">
    <location>
        <begin position="100"/>
        <end position="122"/>
    </location>
</feature>
<dbReference type="Gene3D" id="1.10.510.10">
    <property type="entry name" value="Transferase(Phosphotransferase) domain 1"/>
    <property type="match status" value="1"/>
</dbReference>
<dbReference type="PROSITE" id="PS00107">
    <property type="entry name" value="PROTEIN_KINASE_ATP"/>
    <property type="match status" value="1"/>
</dbReference>
<feature type="transmembrane region" description="Helical" evidence="8">
    <location>
        <begin position="76"/>
        <end position="94"/>
    </location>
</feature>
<dbReference type="FunFam" id="1.10.510.10:FF:000021">
    <property type="entry name" value="Serine/threonine protein kinase"/>
    <property type="match status" value="1"/>
</dbReference>
<sequence length="570" mass="61553">MSSTPDPHSPGALQADEGDDGEILLEPTVQLAASTWGGPLAPASPPSQSFHMGLARESLPSITTETGELLRSRLKATAIFLALGYGVFFLLGLFEPSSVQHSAVLTLGLRLILCTSVLLLLSGGAELGYRQLRLVEYGFFGGMVLLMMFSQYSVGSTLIDEGDLPRLVAVEKNGIINLLVLTMLYSVFIPNDPRTTARVVMTMALGPFLVLAALQWKSAEAPAMVDRLARAGSPIGNMLFVILSAALAIYTSHILNHLRRDLHKAKKLGQYRLGEKLGEGGMGEVYLAEHQLLKRPCALKLIKPDVNSNPIALARFEREVQTAATLSHPNTIEIFDYGHADDGTFYYVMEYLPGLSVSDLVHQFGPLPPGRAVFLMRQVCGALSEAHRMGVIHRDLKPANVLVAILGGKCDVAKVLDFGLVKLTAQSDSVRLTADYTVSGTPQYMSPEQAMAADLDGRSDIYALGAILYFMLTGRPPFEGATPTELMIAHARDPVTPPSKLRPEIPPDLEAVILKCLEKKPDDRYPDARALSAALAGCTCAGDWDDPHAEQWWTDQAAALAASEADLQPA</sequence>
<evidence type="ECO:0000256" key="8">
    <source>
        <dbReference type="SAM" id="Phobius"/>
    </source>
</evidence>
<dbReference type="SUPFAM" id="SSF56112">
    <property type="entry name" value="Protein kinase-like (PK-like)"/>
    <property type="match status" value="1"/>
</dbReference>
<dbReference type="InterPro" id="IPR000719">
    <property type="entry name" value="Prot_kinase_dom"/>
</dbReference>
<protein>
    <recommendedName>
        <fullName evidence="1">non-specific serine/threonine protein kinase</fullName>
        <ecNumber evidence="1">2.7.11.1</ecNumber>
    </recommendedName>
</protein>
<evidence type="ECO:0000256" key="6">
    <source>
        <dbReference type="ARBA" id="ARBA00022840"/>
    </source>
</evidence>
<keyword evidence="6 7" id="KW-0067">ATP-binding</keyword>
<evidence type="ECO:0000256" key="1">
    <source>
        <dbReference type="ARBA" id="ARBA00012513"/>
    </source>
</evidence>
<evidence type="ECO:0000256" key="4">
    <source>
        <dbReference type="ARBA" id="ARBA00022741"/>
    </source>
</evidence>
<dbReference type="AlphaFoldDB" id="A0A5B9W266"/>
<dbReference type="PANTHER" id="PTHR43289:SF6">
    <property type="entry name" value="SERINE_THREONINE-PROTEIN KINASE NEKL-3"/>
    <property type="match status" value="1"/>
</dbReference>
<evidence type="ECO:0000256" key="2">
    <source>
        <dbReference type="ARBA" id="ARBA00022527"/>
    </source>
</evidence>
<gene>
    <name evidence="10" type="primary">pknB_22</name>
    <name evidence="10" type="ORF">OJF2_32040</name>
</gene>